<feature type="compositionally biased region" description="Low complexity" evidence="1">
    <location>
        <begin position="129"/>
        <end position="140"/>
    </location>
</feature>
<accession>A0A8E2JP82</accession>
<keyword evidence="3" id="KW-1185">Reference proteome</keyword>
<gene>
    <name evidence="2" type="ORF">AOQ84DRAFT_130549</name>
</gene>
<dbReference type="EMBL" id="KV750635">
    <property type="protein sequence ID" value="OCL04009.1"/>
    <property type="molecule type" value="Genomic_DNA"/>
</dbReference>
<reference evidence="2 3" key="1">
    <citation type="journal article" date="2016" name="Nat. Commun.">
        <title>Ectomycorrhizal ecology is imprinted in the genome of the dominant symbiotic fungus Cenococcum geophilum.</title>
        <authorList>
            <consortium name="DOE Joint Genome Institute"/>
            <person name="Peter M."/>
            <person name="Kohler A."/>
            <person name="Ohm R.A."/>
            <person name="Kuo A."/>
            <person name="Krutzmann J."/>
            <person name="Morin E."/>
            <person name="Arend M."/>
            <person name="Barry K.W."/>
            <person name="Binder M."/>
            <person name="Choi C."/>
            <person name="Clum A."/>
            <person name="Copeland A."/>
            <person name="Grisel N."/>
            <person name="Haridas S."/>
            <person name="Kipfer T."/>
            <person name="LaButti K."/>
            <person name="Lindquist E."/>
            <person name="Lipzen A."/>
            <person name="Maire R."/>
            <person name="Meier B."/>
            <person name="Mihaltcheva S."/>
            <person name="Molinier V."/>
            <person name="Murat C."/>
            <person name="Poggeler S."/>
            <person name="Quandt C.A."/>
            <person name="Sperisen C."/>
            <person name="Tritt A."/>
            <person name="Tisserant E."/>
            <person name="Crous P.W."/>
            <person name="Henrissat B."/>
            <person name="Nehls U."/>
            <person name="Egli S."/>
            <person name="Spatafora J.W."/>
            <person name="Grigoriev I.V."/>
            <person name="Martin F.M."/>
        </authorList>
    </citation>
    <scope>NUCLEOTIDE SEQUENCE [LARGE SCALE GENOMIC DNA]</scope>
    <source>
        <strain evidence="2 3">CBS 207.34</strain>
    </source>
</reference>
<dbReference type="Proteomes" id="UP000250140">
    <property type="component" value="Unassembled WGS sequence"/>
</dbReference>
<evidence type="ECO:0000313" key="3">
    <source>
        <dbReference type="Proteomes" id="UP000250140"/>
    </source>
</evidence>
<protein>
    <submittedName>
        <fullName evidence="2">Uncharacterized protein</fullName>
    </submittedName>
</protein>
<feature type="compositionally biased region" description="Polar residues" evidence="1">
    <location>
        <begin position="104"/>
        <end position="123"/>
    </location>
</feature>
<evidence type="ECO:0000256" key="1">
    <source>
        <dbReference type="SAM" id="MobiDB-lite"/>
    </source>
</evidence>
<feature type="non-terminal residue" evidence="2">
    <location>
        <position position="264"/>
    </location>
</feature>
<sequence>MWSTTSGFRKFSCPEGTGCRVPACIFSHELVAAPKTPSPAKLQQTADAAVEQGDFKRRKLANGGKETSLDGYVASQKPEPPAFMGVLAPKAQAVSPNSDKKSNGKTQTKAPAKGSQTLQSAQRPISPPSSSAVKKASAQALKKEAKESLNPRMVPKDPAGYVTRRMLLVKLHEEMAKLNAQVSKSPDEATKALHLTDNELIKLALAEEEKMALDQPAVYVNIVKMRIMAYRKMKLTDWTAERKAGLKALEAKNKQASHPASTAS</sequence>
<dbReference type="OrthoDB" id="3996471at2759"/>
<proteinExistence type="predicted"/>
<evidence type="ECO:0000313" key="2">
    <source>
        <dbReference type="EMBL" id="OCL04009.1"/>
    </source>
</evidence>
<name>A0A8E2JP82_9PEZI</name>
<organism evidence="2 3">
    <name type="scientific">Glonium stellatum</name>
    <dbReference type="NCBI Taxonomy" id="574774"/>
    <lineage>
        <taxon>Eukaryota</taxon>
        <taxon>Fungi</taxon>
        <taxon>Dikarya</taxon>
        <taxon>Ascomycota</taxon>
        <taxon>Pezizomycotina</taxon>
        <taxon>Dothideomycetes</taxon>
        <taxon>Pleosporomycetidae</taxon>
        <taxon>Gloniales</taxon>
        <taxon>Gloniaceae</taxon>
        <taxon>Glonium</taxon>
    </lineage>
</organism>
<dbReference type="AlphaFoldDB" id="A0A8E2JP82"/>
<feature type="region of interest" description="Disordered" evidence="1">
    <location>
        <begin position="53"/>
        <end position="157"/>
    </location>
</feature>